<sequence>MDEEIGLLRYNSIPLLCDHILDCTKEYYEQFGVLPLHSNPPFRPHEVKAGDTVFVKTDLLPFFESNVLRLIDNPFVLVTGVSDITPDAHRHLLDDPRIREWWGCNLPKWSSSVHQLPIGFTEKQRPYGRQSLILDHAGGLPWNDRPIEILCTFLSKTSVDRSELPSDGVFICENRMDYRYYLALMGMSKFVLCPQGNGVDTIRVWESLATGAIPIVTSGILDPLYQDCGCAVIPDWSRIRTATEIRGGEDRRQRTMEGFAKRDGILFLAHWRDRMKRLKTL</sequence>
<gene>
    <name evidence="1" type="ORF">SAMN02982917_2229</name>
</gene>
<organism evidence="1 2">
    <name type="scientific">Azospirillum oryzae</name>
    <dbReference type="NCBI Taxonomy" id="286727"/>
    <lineage>
        <taxon>Bacteria</taxon>
        <taxon>Pseudomonadati</taxon>
        <taxon>Pseudomonadota</taxon>
        <taxon>Alphaproteobacteria</taxon>
        <taxon>Rhodospirillales</taxon>
        <taxon>Azospirillaceae</taxon>
        <taxon>Azospirillum</taxon>
    </lineage>
</organism>
<dbReference type="AlphaFoldDB" id="A0A1X7F084"/>
<dbReference type="Proteomes" id="UP000192936">
    <property type="component" value="Unassembled WGS sequence"/>
</dbReference>
<accession>A0A1X7F084</accession>
<proteinExistence type="predicted"/>
<dbReference type="OrthoDB" id="8435943at2"/>
<dbReference type="STRING" id="286727.SAMN02982917_2229"/>
<evidence type="ECO:0008006" key="3">
    <source>
        <dbReference type="Google" id="ProtNLM"/>
    </source>
</evidence>
<evidence type="ECO:0000313" key="2">
    <source>
        <dbReference type="Proteomes" id="UP000192936"/>
    </source>
</evidence>
<evidence type="ECO:0000313" key="1">
    <source>
        <dbReference type="EMBL" id="SMF43515.1"/>
    </source>
</evidence>
<dbReference type="RefSeq" id="WP_143266521.1">
    <property type="nucleotide sequence ID" value="NZ_FXAK01000004.1"/>
</dbReference>
<name>A0A1X7F084_9PROT</name>
<protein>
    <recommendedName>
        <fullName evidence="3">Exostosin family protein</fullName>
    </recommendedName>
</protein>
<dbReference type="EMBL" id="FXAK01000004">
    <property type="protein sequence ID" value="SMF43515.1"/>
    <property type="molecule type" value="Genomic_DNA"/>
</dbReference>
<reference evidence="1 2" key="1">
    <citation type="submission" date="2017-04" db="EMBL/GenBank/DDBJ databases">
        <authorList>
            <person name="Afonso C.L."/>
            <person name="Miller P.J."/>
            <person name="Scott M.A."/>
            <person name="Spackman E."/>
            <person name="Goraichik I."/>
            <person name="Dimitrov K.M."/>
            <person name="Suarez D.L."/>
            <person name="Swayne D.E."/>
        </authorList>
    </citation>
    <scope>NUCLEOTIDE SEQUENCE [LARGE SCALE GENOMIC DNA]</scope>
    <source>
        <strain evidence="1 2">A2P</strain>
    </source>
</reference>